<evidence type="ECO:0000313" key="9">
    <source>
        <dbReference type="EMBL" id="GMS85049.1"/>
    </source>
</evidence>
<feature type="chain" id="PRO_5043786639" description="glucuronosyltransferase" evidence="8">
    <location>
        <begin position="19"/>
        <end position="518"/>
    </location>
</feature>
<protein>
    <recommendedName>
        <fullName evidence="2">glucuronosyltransferase</fullName>
        <ecNumber evidence="2">2.4.1.17</ecNumber>
    </recommendedName>
</protein>
<evidence type="ECO:0000256" key="1">
    <source>
        <dbReference type="ARBA" id="ARBA00009995"/>
    </source>
</evidence>
<dbReference type="EMBL" id="BTSX01000002">
    <property type="protein sequence ID" value="GMS85049.1"/>
    <property type="molecule type" value="Genomic_DNA"/>
</dbReference>
<dbReference type="Pfam" id="PF00201">
    <property type="entry name" value="UDPGT"/>
    <property type="match status" value="1"/>
</dbReference>
<dbReference type="SUPFAM" id="SSF53756">
    <property type="entry name" value="UDP-Glycosyltransferase/glycogen phosphorylase"/>
    <property type="match status" value="1"/>
</dbReference>
<gene>
    <name evidence="9" type="ORF">PENTCL1PPCAC_7224</name>
</gene>
<accession>A0AAV5SUJ4</accession>
<sequence>MKLLFLSLLFSTFFLTESYKILVYNSKFGHSHSNFLGMIADTLAEAGHNVTSLIPILDKNLKDGTDKSTKIYVQPDQQFRFNDDNNDFNMFDVNSFNPILPFFMGPMMSDAFGLSCKNLLNEPGLIERLKAEKYDVYISENFDVCGTALAHAIAPKTMIGSYSSALAGEHFEEFGVPEAISYRPAAYMTSLNVHSMVDRAWNIYASMHYRFCFWWIRRGINNVMREHFGADYPSVDEQSANVAYVSTNNEPLLDFAAPTMARVIDIPGIGAKTPKPLDKYWAEVLTRRDKTILLSFGSIAKSVQLYPEMKSAILKSISRFPDITFIWKYEEPEDYFCKEHASKLANLVITKWMPQLEILAHPRLATFITHGGSGSTQETALRGVPGIFIPIFGDQMKNAGMMEYNGFGKVYDKNDLSNADKLTAVIKEVLENKKYRENAQRISKMLAKKPFSSKDQLIKYVEFAAEFGASAALRPQSVDMSFIAYHNLDIILFALVSTLIMFYATVKFTSCILRRVVS</sequence>
<dbReference type="PANTHER" id="PTHR48043">
    <property type="entry name" value="EG:EG0003.4 PROTEIN-RELATED"/>
    <property type="match status" value="1"/>
</dbReference>
<feature type="signal peptide" evidence="8">
    <location>
        <begin position="1"/>
        <end position="18"/>
    </location>
</feature>
<evidence type="ECO:0000256" key="2">
    <source>
        <dbReference type="ARBA" id="ARBA00012544"/>
    </source>
</evidence>
<feature type="transmembrane region" description="Helical" evidence="7">
    <location>
        <begin position="483"/>
        <end position="506"/>
    </location>
</feature>
<evidence type="ECO:0000256" key="5">
    <source>
        <dbReference type="ARBA" id="ARBA00022729"/>
    </source>
</evidence>
<evidence type="ECO:0000256" key="7">
    <source>
        <dbReference type="SAM" id="Phobius"/>
    </source>
</evidence>
<evidence type="ECO:0000256" key="4">
    <source>
        <dbReference type="ARBA" id="ARBA00022679"/>
    </source>
</evidence>
<dbReference type="EC" id="2.4.1.17" evidence="2"/>
<dbReference type="GO" id="GO:0015020">
    <property type="term" value="F:glucuronosyltransferase activity"/>
    <property type="evidence" value="ECO:0007669"/>
    <property type="project" value="UniProtKB-EC"/>
</dbReference>
<comment type="catalytic activity">
    <reaction evidence="6">
        <text>glucuronate acceptor + UDP-alpha-D-glucuronate = acceptor beta-D-glucuronoside + UDP + H(+)</text>
        <dbReference type="Rhea" id="RHEA:21032"/>
        <dbReference type="ChEBI" id="CHEBI:15378"/>
        <dbReference type="ChEBI" id="CHEBI:58052"/>
        <dbReference type="ChEBI" id="CHEBI:58223"/>
        <dbReference type="ChEBI" id="CHEBI:132367"/>
        <dbReference type="ChEBI" id="CHEBI:132368"/>
        <dbReference type="EC" id="2.4.1.17"/>
    </reaction>
</comment>
<dbReference type="CDD" id="cd03784">
    <property type="entry name" value="GT1_Gtf-like"/>
    <property type="match status" value="1"/>
</dbReference>
<keyword evidence="7" id="KW-1133">Transmembrane helix</keyword>
<dbReference type="InterPro" id="IPR050271">
    <property type="entry name" value="UDP-glycosyltransferase"/>
</dbReference>
<reference evidence="9" key="1">
    <citation type="submission" date="2023-10" db="EMBL/GenBank/DDBJ databases">
        <title>Genome assembly of Pristionchus species.</title>
        <authorList>
            <person name="Yoshida K."/>
            <person name="Sommer R.J."/>
        </authorList>
    </citation>
    <scope>NUCLEOTIDE SEQUENCE</scope>
    <source>
        <strain evidence="9">RS0144</strain>
    </source>
</reference>
<keyword evidence="4" id="KW-0808">Transferase</keyword>
<name>A0AAV5SUJ4_9BILA</name>
<evidence type="ECO:0000313" key="10">
    <source>
        <dbReference type="Proteomes" id="UP001432027"/>
    </source>
</evidence>
<evidence type="ECO:0000256" key="6">
    <source>
        <dbReference type="ARBA" id="ARBA00047475"/>
    </source>
</evidence>
<dbReference type="FunFam" id="3.40.50.2000:FF:000512">
    <property type="entry name" value="Uncharacterized protein"/>
    <property type="match status" value="1"/>
</dbReference>
<dbReference type="InterPro" id="IPR002213">
    <property type="entry name" value="UDP_glucos_trans"/>
</dbReference>
<dbReference type="FunFam" id="3.40.50.2000:FF:000297">
    <property type="entry name" value="G protein-coupled receptor"/>
    <property type="match status" value="1"/>
</dbReference>
<keyword evidence="7" id="KW-0812">Transmembrane</keyword>
<keyword evidence="10" id="KW-1185">Reference proteome</keyword>
<evidence type="ECO:0000256" key="8">
    <source>
        <dbReference type="SAM" id="SignalP"/>
    </source>
</evidence>
<feature type="non-terminal residue" evidence="9">
    <location>
        <position position="518"/>
    </location>
</feature>
<dbReference type="Gene3D" id="3.40.50.2000">
    <property type="entry name" value="Glycogen Phosphorylase B"/>
    <property type="match status" value="1"/>
</dbReference>
<comment type="caution">
    <text evidence="9">The sequence shown here is derived from an EMBL/GenBank/DDBJ whole genome shotgun (WGS) entry which is preliminary data.</text>
</comment>
<dbReference type="Proteomes" id="UP001432027">
    <property type="component" value="Unassembled WGS sequence"/>
</dbReference>
<dbReference type="PANTHER" id="PTHR48043:SF23">
    <property type="entry name" value="UDP-GLUCURONOSYLTRANSFERASE"/>
    <property type="match status" value="1"/>
</dbReference>
<organism evidence="9 10">
    <name type="scientific">Pristionchus entomophagus</name>
    <dbReference type="NCBI Taxonomy" id="358040"/>
    <lineage>
        <taxon>Eukaryota</taxon>
        <taxon>Metazoa</taxon>
        <taxon>Ecdysozoa</taxon>
        <taxon>Nematoda</taxon>
        <taxon>Chromadorea</taxon>
        <taxon>Rhabditida</taxon>
        <taxon>Rhabditina</taxon>
        <taxon>Diplogasteromorpha</taxon>
        <taxon>Diplogasteroidea</taxon>
        <taxon>Neodiplogasteridae</taxon>
        <taxon>Pristionchus</taxon>
    </lineage>
</organism>
<evidence type="ECO:0000256" key="3">
    <source>
        <dbReference type="ARBA" id="ARBA00022676"/>
    </source>
</evidence>
<keyword evidence="7" id="KW-0472">Membrane</keyword>
<keyword evidence="3" id="KW-0328">Glycosyltransferase</keyword>
<dbReference type="AlphaFoldDB" id="A0AAV5SUJ4"/>
<proteinExistence type="inferred from homology"/>
<keyword evidence="5 8" id="KW-0732">Signal</keyword>
<comment type="similarity">
    <text evidence="1">Belongs to the UDP-glycosyltransferase family.</text>
</comment>